<protein>
    <submittedName>
        <fullName evidence="3">Uncharacterized protein</fullName>
    </submittedName>
</protein>
<evidence type="ECO:0000313" key="3">
    <source>
        <dbReference type="EMBL" id="OHV40517.1"/>
    </source>
</evidence>
<sequence>MHTPRRSAIRRSLACAAAAGSIGAALLLSGCGQDFHQDGGVTPVPHASTEGVRTVTPAPAPSEEVIGPGYAPPRGERPTQTAVPNLPGGKL</sequence>
<dbReference type="PROSITE" id="PS51257">
    <property type="entry name" value="PROKAR_LIPOPROTEIN"/>
    <property type="match status" value="1"/>
</dbReference>
<accession>A0A1S1R3L9</accession>
<proteinExistence type="predicted"/>
<keyword evidence="4" id="KW-1185">Reference proteome</keyword>
<feature type="signal peptide" evidence="2">
    <location>
        <begin position="1"/>
        <end position="24"/>
    </location>
</feature>
<feature type="chain" id="PRO_5010167564" evidence="2">
    <location>
        <begin position="25"/>
        <end position="91"/>
    </location>
</feature>
<feature type="region of interest" description="Disordered" evidence="1">
    <location>
        <begin position="47"/>
        <end position="91"/>
    </location>
</feature>
<evidence type="ECO:0000256" key="1">
    <source>
        <dbReference type="SAM" id="MobiDB-lite"/>
    </source>
</evidence>
<gene>
    <name evidence="3" type="ORF">BBK14_12480</name>
</gene>
<evidence type="ECO:0000256" key="2">
    <source>
        <dbReference type="SAM" id="SignalP"/>
    </source>
</evidence>
<comment type="caution">
    <text evidence="3">The sequence shown here is derived from an EMBL/GenBank/DDBJ whole genome shotgun (WGS) entry which is preliminary data.</text>
</comment>
<dbReference type="AlphaFoldDB" id="A0A1S1R3L9"/>
<evidence type="ECO:0000313" key="4">
    <source>
        <dbReference type="Proteomes" id="UP000179769"/>
    </source>
</evidence>
<dbReference type="EMBL" id="MAXA01000069">
    <property type="protein sequence ID" value="OHV40517.1"/>
    <property type="molecule type" value="Genomic_DNA"/>
</dbReference>
<name>A0A1S1R3L9_9ACTN</name>
<organism evidence="3 4">
    <name type="scientific">Parafrankia soli</name>
    <dbReference type="NCBI Taxonomy" id="2599596"/>
    <lineage>
        <taxon>Bacteria</taxon>
        <taxon>Bacillati</taxon>
        <taxon>Actinomycetota</taxon>
        <taxon>Actinomycetes</taxon>
        <taxon>Frankiales</taxon>
        <taxon>Frankiaceae</taxon>
        <taxon>Parafrankia</taxon>
    </lineage>
</organism>
<keyword evidence="2" id="KW-0732">Signal</keyword>
<dbReference type="Proteomes" id="UP000179769">
    <property type="component" value="Unassembled WGS sequence"/>
</dbReference>
<reference evidence="4" key="1">
    <citation type="submission" date="2016-07" db="EMBL/GenBank/DDBJ databases">
        <title>Frankia sp. NRRL B-16219 Genome sequencing.</title>
        <authorList>
            <person name="Ghodhbane-Gtari F."/>
            <person name="Swanson E."/>
            <person name="Gueddou A."/>
            <person name="Louati M."/>
            <person name="Nouioui I."/>
            <person name="Hezbri K."/>
            <person name="Abebe-Akele F."/>
            <person name="Simpson S."/>
            <person name="Morris K."/>
            <person name="Thomas K."/>
            <person name="Gtari M."/>
            <person name="Tisa L.S."/>
        </authorList>
    </citation>
    <scope>NUCLEOTIDE SEQUENCE [LARGE SCALE GENOMIC DNA]</scope>
    <source>
        <strain evidence="4">NRRL B-16219</strain>
    </source>
</reference>